<keyword evidence="5" id="KW-1185">Reference proteome</keyword>
<evidence type="ECO:0000259" key="3">
    <source>
        <dbReference type="SMART" id="SM00900"/>
    </source>
</evidence>
<evidence type="ECO:0000256" key="2">
    <source>
        <dbReference type="SAM" id="SignalP"/>
    </source>
</evidence>
<dbReference type="PROSITE" id="PS51257">
    <property type="entry name" value="PROKAR_LIPOPROTEIN"/>
    <property type="match status" value="1"/>
</dbReference>
<feature type="chain" id="PRO_5039163562" evidence="2">
    <location>
        <begin position="20"/>
        <end position="166"/>
    </location>
</feature>
<dbReference type="EMBL" id="FMXP01000003">
    <property type="protein sequence ID" value="SDB05121.1"/>
    <property type="molecule type" value="Genomic_DNA"/>
</dbReference>
<feature type="region of interest" description="Disordered" evidence="1">
    <location>
        <begin position="23"/>
        <end position="43"/>
    </location>
</feature>
<sequence>MKKKLLMSAMLLTSVLTLAACGSKSSDDTSASSDAKVEESTSTAALKDGTYTAESGFDERGWKVVHTITVKDGKIESSNFDYENADGAKKSEDEEYNKNMEAKSGISSKDATAKLNEELVETQNVDDVETVSGATHSSENFKVSAEALLKAAAEGNTDTVEIDLGE</sequence>
<name>A0A1G6A9M7_9STRE</name>
<keyword evidence="4" id="KW-0449">Lipoprotein</keyword>
<dbReference type="STRING" id="439219.SAMN02910293_00271"/>
<accession>A0A1G6A9M7</accession>
<organism evidence="4 5">
    <name type="scientific">Streptococcus henryi</name>
    <dbReference type="NCBI Taxonomy" id="439219"/>
    <lineage>
        <taxon>Bacteria</taxon>
        <taxon>Bacillati</taxon>
        <taxon>Bacillota</taxon>
        <taxon>Bacilli</taxon>
        <taxon>Lactobacillales</taxon>
        <taxon>Streptococcaceae</taxon>
        <taxon>Streptococcus</taxon>
    </lineage>
</organism>
<reference evidence="4 5" key="1">
    <citation type="submission" date="2016-10" db="EMBL/GenBank/DDBJ databases">
        <authorList>
            <person name="de Groot N.N."/>
        </authorList>
    </citation>
    <scope>NUCLEOTIDE SEQUENCE [LARGE SCALE GENOMIC DNA]</scope>
    <source>
        <strain evidence="4 5">A-4</strain>
    </source>
</reference>
<proteinExistence type="predicted"/>
<keyword evidence="2" id="KW-0732">Signal</keyword>
<dbReference type="RefSeq" id="WP_018164324.1">
    <property type="nucleotide sequence ID" value="NZ_FMXP01000003.1"/>
</dbReference>
<dbReference type="SMART" id="SM00900">
    <property type="entry name" value="FMN_bind"/>
    <property type="match status" value="1"/>
</dbReference>
<evidence type="ECO:0000256" key="1">
    <source>
        <dbReference type="SAM" id="MobiDB-lite"/>
    </source>
</evidence>
<dbReference type="GO" id="GO:0016020">
    <property type="term" value="C:membrane"/>
    <property type="evidence" value="ECO:0007669"/>
    <property type="project" value="InterPro"/>
</dbReference>
<dbReference type="eggNOG" id="COG4939">
    <property type="taxonomic scope" value="Bacteria"/>
</dbReference>
<dbReference type="AlphaFoldDB" id="A0A1G6A9M7"/>
<dbReference type="GO" id="GO:0010181">
    <property type="term" value="F:FMN binding"/>
    <property type="evidence" value="ECO:0007669"/>
    <property type="project" value="InterPro"/>
</dbReference>
<feature type="domain" description="FMN-binding" evidence="3">
    <location>
        <begin position="61"/>
        <end position="152"/>
    </location>
</feature>
<protein>
    <submittedName>
        <fullName evidence="4">Major membrane immunogen, membrane-anchored lipoprotein</fullName>
    </submittedName>
</protein>
<evidence type="ECO:0000313" key="5">
    <source>
        <dbReference type="Proteomes" id="UP000182508"/>
    </source>
</evidence>
<dbReference type="Gene3D" id="3.90.1010.20">
    <property type="match status" value="1"/>
</dbReference>
<dbReference type="Proteomes" id="UP000182508">
    <property type="component" value="Unassembled WGS sequence"/>
</dbReference>
<feature type="signal peptide" evidence="2">
    <location>
        <begin position="1"/>
        <end position="19"/>
    </location>
</feature>
<dbReference type="InterPro" id="IPR007329">
    <property type="entry name" value="FMN-bd"/>
</dbReference>
<evidence type="ECO:0000313" key="4">
    <source>
        <dbReference type="EMBL" id="SDB05121.1"/>
    </source>
</evidence>
<dbReference type="Pfam" id="PF04205">
    <property type="entry name" value="FMN_bind"/>
    <property type="match status" value="1"/>
</dbReference>
<gene>
    <name evidence="4" type="ORF">SAMN02910293_00271</name>
</gene>